<feature type="compositionally biased region" description="Basic and acidic residues" evidence="1">
    <location>
        <begin position="472"/>
        <end position="490"/>
    </location>
</feature>
<evidence type="ECO:0000313" key="3">
    <source>
        <dbReference type="Proteomes" id="UP000094065"/>
    </source>
</evidence>
<sequence>MESIKDWIAPLISRIDKDNGGYSPTLVISGKTGYCCQLQKFLTFRSAESPQEELHATANDAQHHIKLVFDVVETNRWEAELKDLAPNERRDLTQYQRATFALQSFEMRMESRKTGQLPRVVLYVKKWHICGSSDEVLYYPDVKEFGDPDDNDAGRNATVVISRWWNGGVISSVLSSPKATIGNSSLDHEDGQEKEIIGYQRPGKWSTENATAICAAYGPGILDSGVAGNGDGDGPPRRQSQPYARWSPQDTISAGPSGSGPLVQEERVASLPTPPREPQTLNVSAVVSPPTSLSLPVQPRKRQSVSPSRRITDVFAPTLPASSQPASPFAGDADSGSTSSQGHNVLPYSPIPLSSAPPSSSPLPSASAVQAIRRAAAEVAPSLPPSSPLFSQPSSPSHHTQPGSRIQKQNDLQQKWDNGSLAQARGRARKQAVERYDYVDEEDESEDDGNEMEIKAAFGERAILSNSQFGKQDVRRLSPAKRPKDPDATPRSKRKRPAMEHVGDRLRAGAERDNDESQGKEDDGGSKGGAYEEDEEGGHETDGEDEEEEMEEEEREDSDFAGSSSSAEQTPKTKTQSPIHFKPVPKVNGFRLDMFLRFGGLTKEYVRNALEQAEKKRREQRRKSGPV</sequence>
<reference evidence="2 3" key="1">
    <citation type="submission" date="2016-06" db="EMBL/GenBank/DDBJ databases">
        <title>Evolution of pathogenesis and genome organization in the Tremellales.</title>
        <authorList>
            <person name="Cuomo C."/>
            <person name="Litvintseva A."/>
            <person name="Heitman J."/>
            <person name="Chen Y."/>
            <person name="Sun S."/>
            <person name="Springer D."/>
            <person name="Dromer F."/>
            <person name="Young S."/>
            <person name="Zeng Q."/>
            <person name="Chapman S."/>
            <person name="Gujja S."/>
            <person name="Saif S."/>
            <person name="Birren B."/>
        </authorList>
    </citation>
    <scope>NUCLEOTIDE SEQUENCE [LARGE SCALE GENOMIC DNA]</scope>
    <source>
        <strain evidence="2 3">CBS 6039</strain>
    </source>
</reference>
<organism evidence="2 3">
    <name type="scientific">Cryptococcus amylolentus CBS 6039</name>
    <dbReference type="NCBI Taxonomy" id="1295533"/>
    <lineage>
        <taxon>Eukaryota</taxon>
        <taxon>Fungi</taxon>
        <taxon>Dikarya</taxon>
        <taxon>Basidiomycota</taxon>
        <taxon>Agaricomycotina</taxon>
        <taxon>Tremellomycetes</taxon>
        <taxon>Tremellales</taxon>
        <taxon>Cryptococcaceae</taxon>
        <taxon>Cryptococcus</taxon>
    </lineage>
</organism>
<feature type="compositionally biased region" description="Low complexity" evidence="1">
    <location>
        <begin position="346"/>
        <end position="381"/>
    </location>
</feature>
<feature type="compositionally biased region" description="Basic and acidic residues" evidence="1">
    <location>
        <begin position="497"/>
        <end position="525"/>
    </location>
</feature>
<dbReference type="EMBL" id="AWGJ01000006">
    <property type="protein sequence ID" value="ODN78644.1"/>
    <property type="molecule type" value="Genomic_DNA"/>
</dbReference>
<accession>A0A1E3HQN3</accession>
<feature type="compositionally biased region" description="Acidic residues" evidence="1">
    <location>
        <begin position="531"/>
        <end position="559"/>
    </location>
</feature>
<evidence type="ECO:0008006" key="4">
    <source>
        <dbReference type="Google" id="ProtNLM"/>
    </source>
</evidence>
<proteinExistence type="predicted"/>
<dbReference type="Proteomes" id="UP000094065">
    <property type="component" value="Unassembled WGS sequence"/>
</dbReference>
<name>A0A1E3HQN3_9TREE</name>
<dbReference type="STRING" id="1295533.A0A1E3HQN3"/>
<feature type="compositionally biased region" description="Low complexity" evidence="1">
    <location>
        <begin position="388"/>
        <end position="404"/>
    </location>
</feature>
<protein>
    <recommendedName>
        <fullName evidence="4">Telomere replication protein EST3</fullName>
    </recommendedName>
</protein>
<evidence type="ECO:0000256" key="1">
    <source>
        <dbReference type="SAM" id="MobiDB-lite"/>
    </source>
</evidence>
<evidence type="ECO:0000313" key="2">
    <source>
        <dbReference type="EMBL" id="ODN78644.1"/>
    </source>
</evidence>
<dbReference type="GeneID" id="30155545"/>
<feature type="compositionally biased region" description="Polar residues" evidence="1">
    <location>
        <begin position="238"/>
        <end position="256"/>
    </location>
</feature>
<feature type="compositionally biased region" description="Polar residues" evidence="1">
    <location>
        <begin position="561"/>
        <end position="578"/>
    </location>
</feature>
<feature type="region of interest" description="Disordered" evidence="1">
    <location>
        <begin position="225"/>
        <end position="585"/>
    </location>
</feature>
<feature type="compositionally biased region" description="Acidic residues" evidence="1">
    <location>
        <begin position="439"/>
        <end position="451"/>
    </location>
</feature>
<dbReference type="AlphaFoldDB" id="A0A1E3HQN3"/>
<keyword evidence="3" id="KW-1185">Reference proteome</keyword>
<comment type="caution">
    <text evidence="2">The sequence shown here is derived from an EMBL/GenBank/DDBJ whole genome shotgun (WGS) entry which is preliminary data.</text>
</comment>
<dbReference type="OrthoDB" id="10358293at2759"/>
<gene>
    <name evidence="2" type="ORF">L202_04236</name>
</gene>
<feature type="compositionally biased region" description="Polar residues" evidence="1">
    <location>
        <begin position="279"/>
        <end position="295"/>
    </location>
</feature>
<feature type="compositionally biased region" description="Polar residues" evidence="1">
    <location>
        <begin position="406"/>
        <end position="421"/>
    </location>
</feature>
<dbReference type="RefSeq" id="XP_018993690.1">
    <property type="nucleotide sequence ID" value="XM_019138254.1"/>
</dbReference>